<organism evidence="13 14">
    <name type="scientific">Caballeronia udeis</name>
    <dbReference type="NCBI Taxonomy" id="1232866"/>
    <lineage>
        <taxon>Bacteria</taxon>
        <taxon>Pseudomonadati</taxon>
        <taxon>Pseudomonadota</taxon>
        <taxon>Betaproteobacteria</taxon>
        <taxon>Burkholderiales</taxon>
        <taxon>Burkholderiaceae</taxon>
        <taxon>Caballeronia</taxon>
    </lineage>
</organism>
<reference evidence="13 14" key="1">
    <citation type="submission" date="2016-01" db="EMBL/GenBank/DDBJ databases">
        <authorList>
            <person name="Oliw E.H."/>
        </authorList>
    </citation>
    <scope>NUCLEOTIDE SEQUENCE [LARGE SCALE GENOMIC DNA]</scope>
    <source>
        <strain evidence="13">LMG 27134</strain>
    </source>
</reference>
<dbReference type="PRINTS" id="PR00184">
    <property type="entry name" value="NEISSPPORIN"/>
</dbReference>
<keyword evidence="3" id="KW-0813">Transport</keyword>
<dbReference type="InterPro" id="IPR050298">
    <property type="entry name" value="Gram-neg_bact_OMP"/>
</dbReference>
<dbReference type="GO" id="GO:0046930">
    <property type="term" value="C:pore complex"/>
    <property type="evidence" value="ECO:0007669"/>
    <property type="project" value="UniProtKB-KW"/>
</dbReference>
<evidence type="ECO:0000256" key="9">
    <source>
        <dbReference type="ARBA" id="ARBA00023136"/>
    </source>
</evidence>
<evidence type="ECO:0000259" key="12">
    <source>
        <dbReference type="Pfam" id="PF13609"/>
    </source>
</evidence>
<evidence type="ECO:0000256" key="5">
    <source>
        <dbReference type="ARBA" id="ARBA00022692"/>
    </source>
</evidence>
<feature type="signal peptide" evidence="11">
    <location>
        <begin position="1"/>
        <end position="19"/>
    </location>
</feature>
<proteinExistence type="predicted"/>
<evidence type="ECO:0000313" key="14">
    <source>
        <dbReference type="Proteomes" id="UP000054683"/>
    </source>
</evidence>
<evidence type="ECO:0000256" key="8">
    <source>
        <dbReference type="ARBA" id="ARBA00023114"/>
    </source>
</evidence>
<dbReference type="RefSeq" id="WP_062083320.1">
    <property type="nucleotide sequence ID" value="NZ_FCOK02000005.1"/>
</dbReference>
<keyword evidence="5" id="KW-0812">Transmembrane</keyword>
<gene>
    <name evidence="13" type="ORF">AWB69_01291</name>
</gene>
<evidence type="ECO:0000256" key="7">
    <source>
        <dbReference type="ARBA" id="ARBA00023065"/>
    </source>
</evidence>
<evidence type="ECO:0000256" key="2">
    <source>
        <dbReference type="ARBA" id="ARBA00011233"/>
    </source>
</evidence>
<dbReference type="OrthoDB" id="8982743at2"/>
<dbReference type="PRINTS" id="PR00182">
    <property type="entry name" value="ECOLNEIPORIN"/>
</dbReference>
<comment type="subunit">
    <text evidence="2">Homotrimer.</text>
</comment>
<dbReference type="InterPro" id="IPR001702">
    <property type="entry name" value="Porin_Gram-ve"/>
</dbReference>
<evidence type="ECO:0000256" key="6">
    <source>
        <dbReference type="ARBA" id="ARBA00022729"/>
    </source>
</evidence>
<evidence type="ECO:0000256" key="11">
    <source>
        <dbReference type="SAM" id="SignalP"/>
    </source>
</evidence>
<dbReference type="InterPro" id="IPR002299">
    <property type="entry name" value="Porin_Neis"/>
</dbReference>
<dbReference type="Proteomes" id="UP000054683">
    <property type="component" value="Unassembled WGS sequence"/>
</dbReference>
<keyword evidence="6 11" id="KW-0732">Signal</keyword>
<keyword evidence="7" id="KW-0406">Ion transport</keyword>
<dbReference type="AlphaFoldDB" id="A0A158FJH2"/>
<comment type="subcellular location">
    <subcellularLocation>
        <location evidence="1">Cell outer membrane</location>
        <topology evidence="1">Multi-pass membrane protein</topology>
    </subcellularLocation>
</comment>
<dbReference type="InterPro" id="IPR023614">
    <property type="entry name" value="Porin_dom_sf"/>
</dbReference>
<evidence type="ECO:0000256" key="4">
    <source>
        <dbReference type="ARBA" id="ARBA00022452"/>
    </source>
</evidence>
<dbReference type="InterPro" id="IPR033900">
    <property type="entry name" value="Gram_neg_porin_domain"/>
</dbReference>
<protein>
    <submittedName>
        <fullName evidence="13">Porin protein</fullName>
    </submittedName>
</protein>
<dbReference type="SUPFAM" id="SSF56935">
    <property type="entry name" value="Porins"/>
    <property type="match status" value="1"/>
</dbReference>
<evidence type="ECO:0000256" key="1">
    <source>
        <dbReference type="ARBA" id="ARBA00004571"/>
    </source>
</evidence>
<keyword evidence="8" id="KW-0626">Porin</keyword>
<dbReference type="EMBL" id="FCOK02000005">
    <property type="protein sequence ID" value="SAL20066.1"/>
    <property type="molecule type" value="Genomic_DNA"/>
</dbReference>
<dbReference type="GO" id="GO:0034220">
    <property type="term" value="P:monoatomic ion transmembrane transport"/>
    <property type="evidence" value="ECO:0007669"/>
    <property type="project" value="InterPro"/>
</dbReference>
<evidence type="ECO:0000256" key="10">
    <source>
        <dbReference type="ARBA" id="ARBA00023237"/>
    </source>
</evidence>
<keyword evidence="4" id="KW-1134">Transmembrane beta strand</keyword>
<keyword evidence="10" id="KW-0998">Cell outer membrane</keyword>
<keyword evidence="9" id="KW-0472">Membrane</keyword>
<dbReference type="GO" id="GO:0015288">
    <property type="term" value="F:porin activity"/>
    <property type="evidence" value="ECO:0007669"/>
    <property type="project" value="UniProtKB-KW"/>
</dbReference>
<dbReference type="Gene3D" id="2.40.160.10">
    <property type="entry name" value="Porin"/>
    <property type="match status" value="1"/>
</dbReference>
<feature type="chain" id="PRO_5030022090" evidence="11">
    <location>
        <begin position="20"/>
        <end position="374"/>
    </location>
</feature>
<feature type="domain" description="Porin" evidence="12">
    <location>
        <begin position="12"/>
        <end position="344"/>
    </location>
</feature>
<evidence type="ECO:0000313" key="13">
    <source>
        <dbReference type="EMBL" id="SAL20066.1"/>
    </source>
</evidence>
<dbReference type="GO" id="GO:0009279">
    <property type="term" value="C:cell outer membrane"/>
    <property type="evidence" value="ECO:0007669"/>
    <property type="project" value="UniProtKB-SubCell"/>
</dbReference>
<dbReference type="CDD" id="cd00342">
    <property type="entry name" value="gram_neg_porins"/>
    <property type="match status" value="1"/>
</dbReference>
<name>A0A158FJH2_9BURK</name>
<dbReference type="PANTHER" id="PTHR34501">
    <property type="entry name" value="PROTEIN YDDL-RELATED"/>
    <property type="match status" value="1"/>
</dbReference>
<accession>A0A158FJH2</accession>
<dbReference type="PANTHER" id="PTHR34501:SF9">
    <property type="entry name" value="MAJOR OUTER MEMBRANE PROTEIN P.IA"/>
    <property type="match status" value="1"/>
</dbReference>
<sequence>MKKFLPLVVGPLFCTCAMAQSSVTLYGIIDAGLTYVSNTGGQHSYLFDDGISYGNRVGFSGTEDLGGGNRAVFKLENGFRLGNGQLNQGGAMFGRQAYVGLGNNWGTLTLGNQYDFAFAYTSAFNISGYGTGYGVHLGDADRQGGDRLKNSVKFESTNFHGLVVAGLYSFSNTAGNFRDGSAWGLGSTYTMGSFSAGGNYTRLNSPTGLAGLDPYAQFGITTMLGQTVATVNSATGAVTDLHSSTPFQVDSQSILGLGASYAFNKLTVSGDFSSTTFKGYGQSSTLRVYETGLQYHATPALSLISGYQYTTFEGHHWHEVALATHYSLSKTTDVYAGLDWMRASEGVDAVIGYAFTPSSGRTQMDARIGMRHNF</sequence>
<evidence type="ECO:0000256" key="3">
    <source>
        <dbReference type="ARBA" id="ARBA00022448"/>
    </source>
</evidence>
<dbReference type="Pfam" id="PF13609">
    <property type="entry name" value="Porin_4"/>
    <property type="match status" value="1"/>
</dbReference>